<dbReference type="eggNOG" id="COG0542">
    <property type="taxonomic scope" value="Bacteria"/>
</dbReference>
<dbReference type="FunFam" id="3.40.50.300:FF:000025">
    <property type="entry name" value="ATP-dependent Clp protease subunit"/>
    <property type="match status" value="1"/>
</dbReference>
<protein>
    <recommendedName>
        <fullName evidence="2 11">Chaperone protein ClpB</fullName>
    </recommendedName>
</protein>
<feature type="domain" description="Clp R" evidence="12">
    <location>
        <begin position="3"/>
        <end position="144"/>
    </location>
</feature>
<dbReference type="STRING" id="153721.MYP_1143"/>
<dbReference type="Pfam" id="PF07724">
    <property type="entry name" value="AAA_2"/>
    <property type="match status" value="1"/>
</dbReference>
<dbReference type="InterPro" id="IPR001270">
    <property type="entry name" value="ClpA/B"/>
</dbReference>
<evidence type="ECO:0000256" key="10">
    <source>
        <dbReference type="RuleBase" id="RU004432"/>
    </source>
</evidence>
<evidence type="ECO:0000256" key="7">
    <source>
        <dbReference type="ARBA" id="ARBA00023186"/>
    </source>
</evidence>
<dbReference type="OrthoDB" id="9803641at2"/>
<dbReference type="Gene3D" id="3.40.50.300">
    <property type="entry name" value="P-loop containing nucleotide triphosphate hydrolases"/>
    <property type="match status" value="3"/>
</dbReference>
<comment type="subunit">
    <text evidence="8">Homohexamer. The oligomerization is ATP-dependent.</text>
</comment>
<dbReference type="GO" id="GO:0034605">
    <property type="term" value="P:cellular response to heat"/>
    <property type="evidence" value="ECO:0007669"/>
    <property type="project" value="TreeGrafter"/>
</dbReference>
<dbReference type="CDD" id="cd00009">
    <property type="entry name" value="AAA"/>
    <property type="match status" value="1"/>
</dbReference>
<evidence type="ECO:0000313" key="14">
    <source>
        <dbReference type="Proteomes" id="UP000030185"/>
    </source>
</evidence>
<keyword evidence="11" id="KW-0346">Stress response</keyword>
<dbReference type="PROSITE" id="PS00870">
    <property type="entry name" value="CLPAB_1"/>
    <property type="match status" value="1"/>
</dbReference>
<keyword evidence="11" id="KW-0963">Cytoplasm</keyword>
<dbReference type="Pfam" id="PF00004">
    <property type="entry name" value="AAA"/>
    <property type="match status" value="1"/>
</dbReference>
<keyword evidence="14" id="KW-1185">Reference proteome</keyword>
<dbReference type="NCBIfam" id="TIGR03346">
    <property type="entry name" value="chaperone_ClpB"/>
    <property type="match status" value="1"/>
</dbReference>
<dbReference type="InterPro" id="IPR027417">
    <property type="entry name" value="P-loop_NTPase"/>
</dbReference>
<keyword evidence="5 10" id="KW-0067">ATP-binding</keyword>
<evidence type="ECO:0000259" key="12">
    <source>
        <dbReference type="PROSITE" id="PS51903"/>
    </source>
</evidence>
<evidence type="ECO:0000256" key="4">
    <source>
        <dbReference type="ARBA" id="ARBA00022741"/>
    </source>
</evidence>
<dbReference type="InterPro" id="IPR018368">
    <property type="entry name" value="ClpA/B_CS1"/>
</dbReference>
<dbReference type="InterPro" id="IPR017730">
    <property type="entry name" value="Chaperonin_ClpB"/>
</dbReference>
<dbReference type="InterPro" id="IPR041546">
    <property type="entry name" value="ClpA/ClpB_AAA_lid"/>
</dbReference>
<dbReference type="SUPFAM" id="SSF52540">
    <property type="entry name" value="P-loop containing nucleoside triphosphate hydrolases"/>
    <property type="match status" value="2"/>
</dbReference>
<keyword evidence="4 10" id="KW-0547">Nucleotide-binding</keyword>
<dbReference type="PRINTS" id="PR00300">
    <property type="entry name" value="CLPPROTEASEA"/>
</dbReference>
<reference evidence="13 14" key="1">
    <citation type="submission" date="2014-09" db="EMBL/GenBank/DDBJ databases">
        <title>Sporocytophaga myxococcoides PG-01 genome sequencing.</title>
        <authorList>
            <person name="Liu L."/>
            <person name="Gao P.J."/>
            <person name="Chen G.J."/>
            <person name="Wang L.S."/>
        </authorList>
    </citation>
    <scope>NUCLEOTIDE SEQUENCE [LARGE SCALE GENOMIC DNA]</scope>
    <source>
        <strain evidence="13 14">PG-01</strain>
    </source>
</reference>
<dbReference type="Pfam" id="PF02861">
    <property type="entry name" value="Clp_N"/>
    <property type="match status" value="1"/>
</dbReference>
<comment type="similarity">
    <text evidence="1 10">Belongs to the ClpA/ClpB family.</text>
</comment>
<dbReference type="PROSITE" id="PS51903">
    <property type="entry name" value="CLP_R"/>
    <property type="match status" value="1"/>
</dbReference>
<dbReference type="InterPro" id="IPR019489">
    <property type="entry name" value="Clp_ATPase_C"/>
</dbReference>
<dbReference type="SMART" id="SM00382">
    <property type="entry name" value="AAA"/>
    <property type="match status" value="2"/>
</dbReference>
<evidence type="ECO:0000256" key="5">
    <source>
        <dbReference type="ARBA" id="ARBA00022840"/>
    </source>
</evidence>
<evidence type="ECO:0000256" key="11">
    <source>
        <dbReference type="RuleBase" id="RU362034"/>
    </source>
</evidence>
<evidence type="ECO:0000256" key="9">
    <source>
        <dbReference type="PROSITE-ProRule" id="PRU01251"/>
    </source>
</evidence>
<dbReference type="InterPro" id="IPR004176">
    <property type="entry name" value="Clp_R_N"/>
</dbReference>
<dbReference type="PROSITE" id="PS00871">
    <property type="entry name" value="CLPAB_2"/>
    <property type="match status" value="1"/>
</dbReference>
<gene>
    <name evidence="11" type="primary">clpB</name>
    <name evidence="13" type="ORF">MYP_1143</name>
</gene>
<dbReference type="EMBL" id="BBLT01000002">
    <property type="protein sequence ID" value="GAL83915.1"/>
    <property type="molecule type" value="Genomic_DNA"/>
</dbReference>
<dbReference type="InterPro" id="IPR003959">
    <property type="entry name" value="ATPase_AAA_core"/>
</dbReference>
<keyword evidence="6 11" id="KW-0175">Coiled coil</keyword>
<feature type="coiled-coil region" evidence="11">
    <location>
        <begin position="397"/>
        <end position="522"/>
    </location>
</feature>
<dbReference type="InterPro" id="IPR028299">
    <property type="entry name" value="ClpA/B_CS2"/>
</dbReference>
<evidence type="ECO:0000256" key="6">
    <source>
        <dbReference type="ARBA" id="ARBA00023054"/>
    </source>
</evidence>
<dbReference type="Gene3D" id="1.10.8.60">
    <property type="match status" value="1"/>
</dbReference>
<organism evidence="13 14">
    <name type="scientific">Sporocytophaga myxococcoides</name>
    <dbReference type="NCBI Taxonomy" id="153721"/>
    <lineage>
        <taxon>Bacteria</taxon>
        <taxon>Pseudomonadati</taxon>
        <taxon>Bacteroidota</taxon>
        <taxon>Cytophagia</taxon>
        <taxon>Cytophagales</taxon>
        <taxon>Cytophagaceae</taxon>
        <taxon>Sporocytophaga</taxon>
    </lineage>
</organism>
<dbReference type="AlphaFoldDB" id="A0A098LAI4"/>
<dbReference type="InterPro" id="IPR003593">
    <property type="entry name" value="AAA+_ATPase"/>
</dbReference>
<sequence length="871" mass="97998">MNFNNYTIKAQEVIQRATEIAGSHQQQGVESGHILKAILESDENMIAFLLKKLNVNKNLFETKLDEIIRSYPKMSGGSPFLSNDANQALVKASSFLKEFGDQYVAVEHLLLGILAGRDKTATLMKDAGFTEKHLKVAIHELRGGSKVTDQNAEAKYRSLERYSKNLNELAKAGKIDPVIGRDEEIRRVLQILSRRTKNNPVLLGEPGVGKTAIVEGLAQRIVNGDVPENLKSKTVVSLDMGLLVAGAKYKGEFEERLKSVIKEVTDSEGEIILFIDEIHTLIGAGGGGEGAMDAANLLKPALARGELHAIGATTLKEYQKYIEKDKALERRFQAVMVDEPDLQDAISILRGIKEKYEVHHGVRIKDDAIIAAVELSNRYISDRFLPDKAIDLMDEAASKLRIEIDSLPEELDEVQRKIMQLEIEREAIRRENDKEKEAQLSKDIAELTDKRNELKAQWQNEKTLIESIQKEKENIEKYKNEAEQAERSGDYGRVAEIRYGKIKESEKNLQDLQKQIQETQAGGSSMLKEEVTAEDIAEVVAKWTGIPVAKMLQSDREKLLHLEEELGKRVAGQTEAIEAISDAVRRSRAGLQDPKRPIGSFIFLGTTGVGKTELAKALAEFLFNDENAMVRIDMSEYQERHSVSRLIGAPPGYVGYEEGGQLTETVRRKPYSVVLLDEIEKAHPDVFNILLQVLDDGRLTDNKGRVANFKNTIIIMTSNIGANLIQENFAEINEYNEEEVVERTKVDVIEQLKKSVRPEFLNRVDEIIMFKPLSRREIRKIVDIQFKGIQKRLEESGIRIEASPEVLEKLGELGFDPQFGARPLKRVLQRHILNELSKEILSGVIKKDEVVGITLDENDNIQFLNLESIKI</sequence>
<dbReference type="PANTHER" id="PTHR11638:SF18">
    <property type="entry name" value="HEAT SHOCK PROTEIN 104"/>
    <property type="match status" value="1"/>
</dbReference>
<dbReference type="CDD" id="cd19499">
    <property type="entry name" value="RecA-like_ClpB_Hsp104-like"/>
    <property type="match status" value="1"/>
</dbReference>
<keyword evidence="7 10" id="KW-0143">Chaperone</keyword>
<dbReference type="GO" id="GO:0016887">
    <property type="term" value="F:ATP hydrolysis activity"/>
    <property type="evidence" value="ECO:0007669"/>
    <property type="project" value="InterPro"/>
</dbReference>
<dbReference type="Pfam" id="PF17871">
    <property type="entry name" value="AAA_lid_9"/>
    <property type="match status" value="1"/>
</dbReference>
<dbReference type="InterPro" id="IPR050130">
    <property type="entry name" value="ClpA_ClpB"/>
</dbReference>
<dbReference type="SMART" id="SM01086">
    <property type="entry name" value="ClpB_D2-small"/>
    <property type="match status" value="1"/>
</dbReference>
<accession>A0A098LAI4</accession>
<dbReference type="Pfam" id="PF10431">
    <property type="entry name" value="ClpB_D2-small"/>
    <property type="match status" value="1"/>
</dbReference>
<dbReference type="InterPro" id="IPR036628">
    <property type="entry name" value="Clp_N_dom_sf"/>
</dbReference>
<comment type="subunit">
    <text evidence="11">Homohexamer; The oligomerization is ATP-dependent.</text>
</comment>
<evidence type="ECO:0000256" key="1">
    <source>
        <dbReference type="ARBA" id="ARBA00008675"/>
    </source>
</evidence>
<name>A0A098LAI4_9BACT</name>
<dbReference type="FunFam" id="3.40.50.300:FF:000120">
    <property type="entry name" value="ATP-dependent chaperone ClpB"/>
    <property type="match status" value="1"/>
</dbReference>
<comment type="caution">
    <text evidence="13">The sequence shown here is derived from an EMBL/GenBank/DDBJ whole genome shotgun (WGS) entry which is preliminary data.</text>
</comment>
<evidence type="ECO:0000256" key="3">
    <source>
        <dbReference type="ARBA" id="ARBA00022737"/>
    </source>
</evidence>
<evidence type="ECO:0000256" key="2">
    <source>
        <dbReference type="ARBA" id="ARBA00017574"/>
    </source>
</evidence>
<evidence type="ECO:0000256" key="8">
    <source>
        <dbReference type="ARBA" id="ARBA00026057"/>
    </source>
</evidence>
<dbReference type="GO" id="GO:0005737">
    <property type="term" value="C:cytoplasm"/>
    <property type="evidence" value="ECO:0007669"/>
    <property type="project" value="UniProtKB-SubCell"/>
</dbReference>
<dbReference type="FunFam" id="3.40.50.300:FF:000010">
    <property type="entry name" value="Chaperone clpB 1, putative"/>
    <property type="match status" value="1"/>
</dbReference>
<keyword evidence="3 9" id="KW-0677">Repeat</keyword>
<dbReference type="Gene3D" id="1.10.1780.10">
    <property type="entry name" value="Clp, N-terminal domain"/>
    <property type="match status" value="1"/>
</dbReference>
<comment type="subcellular location">
    <subcellularLocation>
        <location evidence="11">Cytoplasm</location>
    </subcellularLocation>
</comment>
<dbReference type="Proteomes" id="UP000030185">
    <property type="component" value="Unassembled WGS sequence"/>
</dbReference>
<dbReference type="GO" id="GO:0042026">
    <property type="term" value="P:protein refolding"/>
    <property type="evidence" value="ECO:0007669"/>
    <property type="project" value="UniProtKB-UniRule"/>
</dbReference>
<comment type="function">
    <text evidence="11">Part of a stress-induced multi-chaperone system, it is involved in the recovery of the cell from heat-induced damage, in cooperation with DnaK, DnaJ and GrpE.</text>
</comment>
<proteinExistence type="inferred from homology"/>
<evidence type="ECO:0000313" key="13">
    <source>
        <dbReference type="EMBL" id="GAL83915.1"/>
    </source>
</evidence>
<dbReference type="GO" id="GO:0005524">
    <property type="term" value="F:ATP binding"/>
    <property type="evidence" value="ECO:0007669"/>
    <property type="project" value="UniProtKB-UniRule"/>
</dbReference>
<dbReference type="SUPFAM" id="SSF81923">
    <property type="entry name" value="Double Clp-N motif"/>
    <property type="match status" value="1"/>
</dbReference>
<dbReference type="RefSeq" id="WP_045459667.1">
    <property type="nucleotide sequence ID" value="NZ_BBLT01000002.1"/>
</dbReference>
<dbReference type="PANTHER" id="PTHR11638">
    <property type="entry name" value="ATP-DEPENDENT CLP PROTEASE"/>
    <property type="match status" value="1"/>
</dbReference>